<evidence type="ECO:0000256" key="15">
    <source>
        <dbReference type="ARBA" id="ARBA00048074"/>
    </source>
</evidence>
<dbReference type="PANTHER" id="PTHR21660:SF1">
    <property type="entry name" value="ACYL-COENZYME A THIOESTERASE 13"/>
    <property type="match status" value="1"/>
</dbReference>
<reference evidence="25 26" key="1">
    <citation type="submission" date="2024-02" db="EMBL/GenBank/DDBJ databases">
        <title>Chromosome-scale genome assembly of the rough periwinkle Littorina saxatilis.</title>
        <authorList>
            <person name="De Jode A."/>
            <person name="Faria R."/>
            <person name="Formenti G."/>
            <person name="Sims Y."/>
            <person name="Smith T.P."/>
            <person name="Tracey A."/>
            <person name="Wood J.M.D."/>
            <person name="Zagrodzka Z.B."/>
            <person name="Johannesson K."/>
            <person name="Butlin R.K."/>
            <person name="Leder E.H."/>
        </authorList>
    </citation>
    <scope>NUCLEOTIDE SEQUENCE [LARGE SCALE GENOMIC DNA]</scope>
    <source>
        <strain evidence="25">Snail1</strain>
        <tissue evidence="25">Muscle</tissue>
    </source>
</reference>
<dbReference type="SUPFAM" id="SSF54637">
    <property type="entry name" value="Thioesterase/thiol ester dehydrase-isomerase"/>
    <property type="match status" value="1"/>
</dbReference>
<evidence type="ECO:0000256" key="1">
    <source>
        <dbReference type="ARBA" id="ARBA00004123"/>
    </source>
</evidence>
<evidence type="ECO:0000256" key="12">
    <source>
        <dbReference type="ARBA" id="ARBA00023242"/>
    </source>
</evidence>
<organism evidence="25 26">
    <name type="scientific">Littorina saxatilis</name>
    <dbReference type="NCBI Taxonomy" id="31220"/>
    <lineage>
        <taxon>Eukaryota</taxon>
        <taxon>Metazoa</taxon>
        <taxon>Spiralia</taxon>
        <taxon>Lophotrochozoa</taxon>
        <taxon>Mollusca</taxon>
        <taxon>Gastropoda</taxon>
        <taxon>Caenogastropoda</taxon>
        <taxon>Littorinimorpha</taxon>
        <taxon>Littorinoidea</taxon>
        <taxon>Littorinidae</taxon>
        <taxon>Littorina</taxon>
    </lineage>
</organism>
<keyword evidence="7" id="KW-0378">Hydrolase</keyword>
<evidence type="ECO:0000256" key="11">
    <source>
        <dbReference type="ARBA" id="ARBA00023212"/>
    </source>
</evidence>
<evidence type="ECO:0000256" key="16">
    <source>
        <dbReference type="ARBA" id="ARBA00050199"/>
    </source>
</evidence>
<comment type="caution">
    <text evidence="25">The sequence shown here is derived from an EMBL/GenBank/DDBJ whole genome shotgun (WGS) entry which is preliminary data.</text>
</comment>
<dbReference type="GO" id="GO:0005739">
    <property type="term" value="C:mitochondrion"/>
    <property type="evidence" value="ECO:0007669"/>
    <property type="project" value="UniProtKB-SubCell"/>
</dbReference>
<keyword evidence="26" id="KW-1185">Reference proteome</keyword>
<evidence type="ECO:0000256" key="7">
    <source>
        <dbReference type="ARBA" id="ARBA00022801"/>
    </source>
</evidence>
<dbReference type="EMBL" id="JBAMIC010000011">
    <property type="protein sequence ID" value="KAK7101261.1"/>
    <property type="molecule type" value="Genomic_DNA"/>
</dbReference>
<evidence type="ECO:0000256" key="23">
    <source>
        <dbReference type="ARBA" id="ARBA00083956"/>
    </source>
</evidence>
<dbReference type="InterPro" id="IPR029069">
    <property type="entry name" value="HotDog_dom_sf"/>
</dbReference>
<dbReference type="CDD" id="cd03443">
    <property type="entry name" value="PaaI_thioesterase"/>
    <property type="match status" value="1"/>
</dbReference>
<dbReference type="InterPro" id="IPR006683">
    <property type="entry name" value="Thioestr_dom"/>
</dbReference>
<dbReference type="NCBIfam" id="TIGR00369">
    <property type="entry name" value="unchar_dom_1"/>
    <property type="match status" value="1"/>
</dbReference>
<accession>A0AAN9B8I7</accession>
<dbReference type="GO" id="GO:0006629">
    <property type="term" value="P:lipid metabolic process"/>
    <property type="evidence" value="ECO:0007669"/>
    <property type="project" value="UniProtKB-KW"/>
</dbReference>
<evidence type="ECO:0000256" key="20">
    <source>
        <dbReference type="ARBA" id="ARBA00067273"/>
    </source>
</evidence>
<comment type="catalytic activity">
    <reaction evidence="14">
        <text>decanoyl-CoA + H2O = decanoate + CoA + H(+)</text>
        <dbReference type="Rhea" id="RHEA:40059"/>
        <dbReference type="ChEBI" id="CHEBI:15377"/>
        <dbReference type="ChEBI" id="CHEBI:15378"/>
        <dbReference type="ChEBI" id="CHEBI:27689"/>
        <dbReference type="ChEBI" id="CHEBI:57287"/>
        <dbReference type="ChEBI" id="CHEBI:61430"/>
    </reaction>
    <physiologicalReaction direction="left-to-right" evidence="14">
        <dbReference type="Rhea" id="RHEA:40060"/>
    </physiologicalReaction>
</comment>
<comment type="catalytic activity">
    <reaction evidence="15">
        <text>dodecanoyl-CoA + H2O = dodecanoate + CoA + H(+)</text>
        <dbReference type="Rhea" id="RHEA:30135"/>
        <dbReference type="ChEBI" id="CHEBI:15377"/>
        <dbReference type="ChEBI" id="CHEBI:15378"/>
        <dbReference type="ChEBI" id="CHEBI:18262"/>
        <dbReference type="ChEBI" id="CHEBI:57287"/>
        <dbReference type="ChEBI" id="CHEBI:57375"/>
    </reaction>
    <physiologicalReaction direction="left-to-right" evidence="15">
        <dbReference type="Rhea" id="RHEA:30136"/>
    </physiologicalReaction>
</comment>
<proteinExistence type="inferred from homology"/>
<dbReference type="Proteomes" id="UP001374579">
    <property type="component" value="Unassembled WGS sequence"/>
</dbReference>
<dbReference type="Gene3D" id="3.10.129.10">
    <property type="entry name" value="Hotdog Thioesterase"/>
    <property type="match status" value="1"/>
</dbReference>
<dbReference type="InterPro" id="IPR039298">
    <property type="entry name" value="ACOT13"/>
</dbReference>
<dbReference type="GO" id="GO:0005819">
    <property type="term" value="C:spindle"/>
    <property type="evidence" value="ECO:0007669"/>
    <property type="project" value="UniProtKB-SubCell"/>
</dbReference>
<evidence type="ECO:0000313" key="25">
    <source>
        <dbReference type="EMBL" id="KAK7101261.1"/>
    </source>
</evidence>
<keyword evidence="12" id="KW-0539">Nucleus</keyword>
<dbReference type="InterPro" id="IPR003736">
    <property type="entry name" value="PAAI_dom"/>
</dbReference>
<comment type="catalytic activity">
    <reaction evidence="13">
        <text>octanoyl-CoA + H2O = octanoate + CoA + H(+)</text>
        <dbReference type="Rhea" id="RHEA:30143"/>
        <dbReference type="ChEBI" id="CHEBI:15377"/>
        <dbReference type="ChEBI" id="CHEBI:15378"/>
        <dbReference type="ChEBI" id="CHEBI:25646"/>
        <dbReference type="ChEBI" id="CHEBI:57287"/>
        <dbReference type="ChEBI" id="CHEBI:57386"/>
    </reaction>
    <physiologicalReaction direction="left-to-right" evidence="13">
        <dbReference type="Rhea" id="RHEA:30144"/>
    </physiologicalReaction>
</comment>
<evidence type="ECO:0000256" key="5">
    <source>
        <dbReference type="ARBA" id="ARBA00008324"/>
    </source>
</evidence>
<comment type="catalytic activity">
    <reaction evidence="16">
        <text>hexanoyl-CoA + H2O = hexanoate + CoA + H(+)</text>
        <dbReference type="Rhea" id="RHEA:40115"/>
        <dbReference type="ChEBI" id="CHEBI:15377"/>
        <dbReference type="ChEBI" id="CHEBI:15378"/>
        <dbReference type="ChEBI" id="CHEBI:17120"/>
        <dbReference type="ChEBI" id="CHEBI:57287"/>
        <dbReference type="ChEBI" id="CHEBI:62620"/>
    </reaction>
    <physiologicalReaction direction="left-to-right" evidence="16">
        <dbReference type="Rhea" id="RHEA:40116"/>
    </physiologicalReaction>
</comment>
<protein>
    <recommendedName>
        <fullName evidence="20">Acyl-coenzyme A thioesterase 13</fullName>
    </recommendedName>
    <alternativeName>
        <fullName evidence="22">Hotdog-fold thioesterase superfamily member 2</fullName>
    </alternativeName>
    <alternativeName>
        <fullName evidence="21">Palmitoyl-CoA hydrolase</fullName>
    </alternativeName>
    <alternativeName>
        <fullName evidence="23">Thioesterase superfamily member 2</fullName>
    </alternativeName>
</protein>
<evidence type="ECO:0000256" key="17">
    <source>
        <dbReference type="ARBA" id="ARBA00052976"/>
    </source>
</evidence>
<comment type="similarity">
    <text evidence="5">Belongs to the thioesterase PaaI family.</text>
</comment>
<dbReference type="GO" id="GO:0005829">
    <property type="term" value="C:cytosol"/>
    <property type="evidence" value="ECO:0007669"/>
    <property type="project" value="UniProtKB-SubCell"/>
</dbReference>
<feature type="domain" description="Thioesterase" evidence="24">
    <location>
        <begin position="58"/>
        <end position="132"/>
    </location>
</feature>
<evidence type="ECO:0000259" key="24">
    <source>
        <dbReference type="Pfam" id="PF03061"/>
    </source>
</evidence>
<comment type="subunit">
    <text evidence="19">Homotetramer. Interacts with PCTP.</text>
</comment>
<dbReference type="PANTHER" id="PTHR21660">
    <property type="entry name" value="THIOESTERASE SUPERFAMILY MEMBER-RELATED"/>
    <property type="match status" value="1"/>
</dbReference>
<keyword evidence="9" id="KW-0443">Lipid metabolism</keyword>
<evidence type="ECO:0000256" key="6">
    <source>
        <dbReference type="ARBA" id="ARBA00022490"/>
    </source>
</evidence>
<evidence type="ECO:0000313" key="26">
    <source>
        <dbReference type="Proteomes" id="UP001374579"/>
    </source>
</evidence>
<evidence type="ECO:0000256" key="22">
    <source>
        <dbReference type="ARBA" id="ARBA00081533"/>
    </source>
</evidence>
<evidence type="ECO:0000256" key="8">
    <source>
        <dbReference type="ARBA" id="ARBA00022990"/>
    </source>
</evidence>
<evidence type="ECO:0000256" key="13">
    <source>
        <dbReference type="ARBA" id="ARBA00047588"/>
    </source>
</evidence>
<keyword evidence="11" id="KW-0206">Cytoskeleton</keyword>
<dbReference type="GO" id="GO:0005634">
    <property type="term" value="C:nucleus"/>
    <property type="evidence" value="ECO:0007669"/>
    <property type="project" value="UniProtKB-SubCell"/>
</dbReference>
<comment type="function">
    <text evidence="18">Catalyzes the hydrolysis of acyl-CoAs into free fatty acids and coenzyme A (CoASH), regulating their respective intracellular levels. Has acyl-CoA thioesterase activity towards medium (C12) and long-chain (C18) fatty acyl-CoA substrates. Can also hydrolyze 3-hydroxyphenylacetyl-CoA and 3,4-dihydroxyphenylacetyl-CoA (in vitro). May play a role in controlling adaptive thermogenesis.</text>
</comment>
<dbReference type="GO" id="GO:0047617">
    <property type="term" value="F:fatty acyl-CoA hydrolase activity"/>
    <property type="evidence" value="ECO:0007669"/>
    <property type="project" value="InterPro"/>
</dbReference>
<evidence type="ECO:0000256" key="9">
    <source>
        <dbReference type="ARBA" id="ARBA00023098"/>
    </source>
</evidence>
<evidence type="ECO:0000256" key="2">
    <source>
        <dbReference type="ARBA" id="ARBA00004173"/>
    </source>
</evidence>
<evidence type="ECO:0000256" key="10">
    <source>
        <dbReference type="ARBA" id="ARBA00023128"/>
    </source>
</evidence>
<dbReference type="AlphaFoldDB" id="A0AAN9B8I7"/>
<evidence type="ECO:0000256" key="21">
    <source>
        <dbReference type="ARBA" id="ARBA00075657"/>
    </source>
</evidence>
<gene>
    <name evidence="25" type="ORF">V1264_024068</name>
</gene>
<comment type="catalytic activity">
    <reaction evidence="17">
        <text>a fatty acyl-CoA + H2O = a fatty acid + CoA + H(+)</text>
        <dbReference type="Rhea" id="RHEA:16781"/>
        <dbReference type="ChEBI" id="CHEBI:15377"/>
        <dbReference type="ChEBI" id="CHEBI:15378"/>
        <dbReference type="ChEBI" id="CHEBI:28868"/>
        <dbReference type="ChEBI" id="CHEBI:57287"/>
        <dbReference type="ChEBI" id="CHEBI:77636"/>
    </reaction>
    <physiologicalReaction direction="left-to-right" evidence="17">
        <dbReference type="Rhea" id="RHEA:16782"/>
    </physiologicalReaction>
</comment>
<dbReference type="Pfam" id="PF03061">
    <property type="entry name" value="4HBT"/>
    <property type="match status" value="1"/>
</dbReference>
<keyword evidence="10" id="KW-0496">Mitochondrion</keyword>
<evidence type="ECO:0000256" key="19">
    <source>
        <dbReference type="ARBA" id="ARBA00064709"/>
    </source>
</evidence>
<evidence type="ECO:0000256" key="14">
    <source>
        <dbReference type="ARBA" id="ARBA00047969"/>
    </source>
</evidence>
<evidence type="ECO:0000256" key="4">
    <source>
        <dbReference type="ARBA" id="ARBA00004514"/>
    </source>
</evidence>
<name>A0AAN9B8I7_9CAEN</name>
<keyword evidence="6" id="KW-0963">Cytoplasm</keyword>
<dbReference type="FunFam" id="3.10.129.10:FF:000021">
    <property type="entry name" value="Acyl-coenzyme A thioesterase 13"/>
    <property type="match status" value="1"/>
</dbReference>
<evidence type="ECO:0000256" key="18">
    <source>
        <dbReference type="ARBA" id="ARBA00058205"/>
    </source>
</evidence>
<comment type="subcellular location">
    <subcellularLocation>
        <location evidence="3">Cytoplasm</location>
        <location evidence="3">Cytoskeleton</location>
        <location evidence="3">Spindle</location>
    </subcellularLocation>
    <subcellularLocation>
        <location evidence="4">Cytoplasm</location>
        <location evidence="4">Cytosol</location>
    </subcellularLocation>
    <subcellularLocation>
        <location evidence="2">Mitochondrion</location>
    </subcellularLocation>
    <subcellularLocation>
        <location evidence="1">Nucleus</location>
    </subcellularLocation>
</comment>
<sequence>MAQRAARALQLMKEFAASRLTQGRFDTAALSKAKIVDGSEGHVVCEIPVSTEVLNGAGALHGGAIATIVDSVSTWAVVSVGNNVPGVSIELSVSYIKAAFPGDTLKAEARTSHVGGRLAFLTVDITNKDTGVLLAQGKHTKYMSVPKTQEKS</sequence>
<keyword evidence="8" id="KW-0007">Acetylation</keyword>
<evidence type="ECO:0000256" key="3">
    <source>
        <dbReference type="ARBA" id="ARBA00004186"/>
    </source>
</evidence>